<comment type="caution">
    <text evidence="6">The sequence shown here is derived from an EMBL/GenBank/DDBJ whole genome shotgun (WGS) entry which is preliminary data.</text>
</comment>
<protein>
    <submittedName>
        <fullName evidence="6">Sulfatase</fullName>
    </submittedName>
</protein>
<comment type="similarity">
    <text evidence="1">Belongs to the sulfatase family.</text>
</comment>
<gene>
    <name evidence="6" type="ORF">KUV50_14665</name>
</gene>
<reference evidence="6" key="1">
    <citation type="submission" date="2021-06" db="EMBL/GenBank/DDBJ databases">
        <title>44 bacteria genomes isolated from Dapeng, Shenzhen.</title>
        <authorList>
            <person name="Zheng W."/>
            <person name="Yu S."/>
            <person name="Huang Y."/>
        </authorList>
    </citation>
    <scope>NUCLEOTIDE SEQUENCE</scope>
    <source>
        <strain evidence="6">DP5N28-2</strain>
    </source>
</reference>
<dbReference type="RefSeq" id="WP_222580928.1">
    <property type="nucleotide sequence ID" value="NZ_JAHVHU010000014.1"/>
</dbReference>
<dbReference type="InterPro" id="IPR024607">
    <property type="entry name" value="Sulfatase_CS"/>
</dbReference>
<organism evidence="6 7">
    <name type="scientific">Membranihabitans marinus</name>
    <dbReference type="NCBI Taxonomy" id="1227546"/>
    <lineage>
        <taxon>Bacteria</taxon>
        <taxon>Pseudomonadati</taxon>
        <taxon>Bacteroidota</taxon>
        <taxon>Saprospiria</taxon>
        <taxon>Saprospirales</taxon>
        <taxon>Saprospiraceae</taxon>
        <taxon>Membranihabitans</taxon>
    </lineage>
</organism>
<dbReference type="AlphaFoldDB" id="A0A953HVT3"/>
<dbReference type="PANTHER" id="PTHR42693:SF53">
    <property type="entry name" value="ENDO-4-O-SULFATASE"/>
    <property type="match status" value="1"/>
</dbReference>
<dbReference type="InterPro" id="IPR000917">
    <property type="entry name" value="Sulfatase_N"/>
</dbReference>
<dbReference type="GO" id="GO:0046872">
    <property type="term" value="F:metal ion binding"/>
    <property type="evidence" value="ECO:0007669"/>
    <property type="project" value="UniProtKB-KW"/>
</dbReference>
<keyword evidence="4" id="KW-0106">Calcium</keyword>
<dbReference type="EMBL" id="JAHVHU010000014">
    <property type="protein sequence ID" value="MBY5959390.1"/>
    <property type="molecule type" value="Genomic_DNA"/>
</dbReference>
<keyword evidence="2" id="KW-0479">Metal-binding</keyword>
<dbReference type="Pfam" id="PF00884">
    <property type="entry name" value="Sulfatase"/>
    <property type="match status" value="2"/>
</dbReference>
<sequence length="438" mass="49823">MRIYICLFIFSVLSAVLGRGIDRPNVIIYLSDDHGADDAACLGNPDLQTPIIDQMAREGMIFSRAFSATSVCTPSRSVLFTGLYPHSNGCDQNHGRIRSGIRTLPAYLKPLGYQVVLAGKKHIRPENAFDFDYIGLHDIPEFLEHIGNTPFCLIIATHTPHQPYFNHKSGYRNITPKVWMPDTKETRQFTAAYYDHVDLLDRELGSYLYWVEKYGYDHALQIYTSDHGPAFPFAKWTLYNQGIRVPFIVKWSGKVPPNSTINALISLTDLLPTLIETAGGQVPDGLDGKSLLSLFQGHRESIHDQIYATYTNQGVNGANTYPIRAIIGNTYKLIVNIRHENEFHIKRMDEPDDRAVTDSYKVIQSWIKSGKGERARQFLKRPAIELYQIKTDPYELNNLATNTEYRQVISKMMDDLLVWMETQGDPLTDEMKALKENL</sequence>
<evidence type="ECO:0000259" key="5">
    <source>
        <dbReference type="Pfam" id="PF00884"/>
    </source>
</evidence>
<keyword evidence="7" id="KW-1185">Reference proteome</keyword>
<evidence type="ECO:0000256" key="1">
    <source>
        <dbReference type="ARBA" id="ARBA00008779"/>
    </source>
</evidence>
<name>A0A953HVT3_9BACT</name>
<proteinExistence type="inferred from homology"/>
<evidence type="ECO:0000313" key="6">
    <source>
        <dbReference type="EMBL" id="MBY5959390.1"/>
    </source>
</evidence>
<evidence type="ECO:0000256" key="3">
    <source>
        <dbReference type="ARBA" id="ARBA00022801"/>
    </source>
</evidence>
<dbReference type="InterPro" id="IPR050738">
    <property type="entry name" value="Sulfatase"/>
</dbReference>
<dbReference type="CDD" id="cd16027">
    <property type="entry name" value="SGSH"/>
    <property type="match status" value="1"/>
</dbReference>
<dbReference type="GO" id="GO:0004065">
    <property type="term" value="F:arylsulfatase activity"/>
    <property type="evidence" value="ECO:0007669"/>
    <property type="project" value="TreeGrafter"/>
</dbReference>
<dbReference type="PROSITE" id="PS00523">
    <property type="entry name" value="SULFATASE_1"/>
    <property type="match status" value="1"/>
</dbReference>
<dbReference type="Proteomes" id="UP000753961">
    <property type="component" value="Unassembled WGS sequence"/>
</dbReference>
<feature type="domain" description="Sulfatase N-terminal" evidence="5">
    <location>
        <begin position="24"/>
        <end position="130"/>
    </location>
</feature>
<dbReference type="SUPFAM" id="SSF53649">
    <property type="entry name" value="Alkaline phosphatase-like"/>
    <property type="match status" value="1"/>
</dbReference>
<keyword evidence="3" id="KW-0378">Hydrolase</keyword>
<dbReference type="InterPro" id="IPR017850">
    <property type="entry name" value="Alkaline_phosphatase_core_sf"/>
</dbReference>
<accession>A0A953HVT3</accession>
<dbReference type="Gene3D" id="3.40.720.10">
    <property type="entry name" value="Alkaline Phosphatase, subunit A"/>
    <property type="match status" value="1"/>
</dbReference>
<evidence type="ECO:0000256" key="4">
    <source>
        <dbReference type="ARBA" id="ARBA00022837"/>
    </source>
</evidence>
<dbReference type="PANTHER" id="PTHR42693">
    <property type="entry name" value="ARYLSULFATASE FAMILY MEMBER"/>
    <property type="match status" value="1"/>
</dbReference>
<feature type="domain" description="Sulfatase N-terminal" evidence="5">
    <location>
        <begin position="136"/>
        <end position="279"/>
    </location>
</feature>
<evidence type="ECO:0000256" key="2">
    <source>
        <dbReference type="ARBA" id="ARBA00022723"/>
    </source>
</evidence>
<evidence type="ECO:0000313" key="7">
    <source>
        <dbReference type="Proteomes" id="UP000753961"/>
    </source>
</evidence>